<gene>
    <name evidence="1" type="ORF">LARSCL_LOCUS608</name>
</gene>
<sequence length="30" mass="3611">MRRILIQIMILDAKAVFSELELMREIYDAE</sequence>
<protein>
    <submittedName>
        <fullName evidence="1">Uncharacterized protein</fullName>
    </submittedName>
</protein>
<evidence type="ECO:0000313" key="1">
    <source>
        <dbReference type="EMBL" id="CAL1261767.1"/>
    </source>
</evidence>
<name>A0AAV1YS58_9ARAC</name>
<accession>A0AAV1YS58</accession>
<keyword evidence="2" id="KW-1185">Reference proteome</keyword>
<reference evidence="1 2" key="1">
    <citation type="submission" date="2024-04" db="EMBL/GenBank/DDBJ databases">
        <authorList>
            <person name="Rising A."/>
            <person name="Reimegard J."/>
            <person name="Sonavane S."/>
            <person name="Akerstrom W."/>
            <person name="Nylinder S."/>
            <person name="Hedman E."/>
            <person name="Kallberg Y."/>
        </authorList>
    </citation>
    <scope>NUCLEOTIDE SEQUENCE [LARGE SCALE GENOMIC DNA]</scope>
</reference>
<comment type="caution">
    <text evidence="1">The sequence shown here is derived from an EMBL/GenBank/DDBJ whole genome shotgun (WGS) entry which is preliminary data.</text>
</comment>
<proteinExistence type="predicted"/>
<dbReference type="EMBL" id="CAXIEN010000003">
    <property type="protein sequence ID" value="CAL1261767.1"/>
    <property type="molecule type" value="Genomic_DNA"/>
</dbReference>
<evidence type="ECO:0000313" key="2">
    <source>
        <dbReference type="Proteomes" id="UP001497382"/>
    </source>
</evidence>
<dbReference type="Proteomes" id="UP001497382">
    <property type="component" value="Unassembled WGS sequence"/>
</dbReference>
<organism evidence="1 2">
    <name type="scientific">Larinioides sclopetarius</name>
    <dbReference type="NCBI Taxonomy" id="280406"/>
    <lineage>
        <taxon>Eukaryota</taxon>
        <taxon>Metazoa</taxon>
        <taxon>Ecdysozoa</taxon>
        <taxon>Arthropoda</taxon>
        <taxon>Chelicerata</taxon>
        <taxon>Arachnida</taxon>
        <taxon>Araneae</taxon>
        <taxon>Araneomorphae</taxon>
        <taxon>Entelegynae</taxon>
        <taxon>Araneoidea</taxon>
        <taxon>Araneidae</taxon>
        <taxon>Larinioides</taxon>
    </lineage>
</organism>
<dbReference type="AlphaFoldDB" id="A0AAV1YS58"/>